<evidence type="ECO:0000313" key="1">
    <source>
        <dbReference type="EMBL" id="MBU5437169.1"/>
    </source>
</evidence>
<comment type="caution">
    <text evidence="1">The sequence shown here is derived from an EMBL/GenBank/DDBJ whole genome shotgun (WGS) entry which is preliminary data.</text>
</comment>
<dbReference type="EMBL" id="JAHLPM010000002">
    <property type="protein sequence ID" value="MBU5437169.1"/>
    <property type="molecule type" value="Genomic_DNA"/>
</dbReference>
<evidence type="ECO:0000313" key="2">
    <source>
        <dbReference type="Proteomes" id="UP000749471"/>
    </source>
</evidence>
<organism evidence="1 2">
    <name type="scientific">Tissierella simiarum</name>
    <dbReference type="NCBI Taxonomy" id="2841534"/>
    <lineage>
        <taxon>Bacteria</taxon>
        <taxon>Bacillati</taxon>
        <taxon>Bacillota</taxon>
        <taxon>Tissierellia</taxon>
        <taxon>Tissierellales</taxon>
        <taxon>Tissierellaceae</taxon>
        <taxon>Tissierella</taxon>
    </lineage>
</organism>
<dbReference type="Proteomes" id="UP000749471">
    <property type="component" value="Unassembled WGS sequence"/>
</dbReference>
<protein>
    <submittedName>
        <fullName evidence="1">Uncharacterized protein</fullName>
    </submittedName>
</protein>
<sequence>MKKRLVSNNYIKKAYDKKSHINKIDLKEEFSVNSIDKIPKEMFLILGEALSFIENINNLEEEGNED</sequence>
<name>A0ABS6E4J4_9FIRM</name>
<keyword evidence="2" id="KW-1185">Reference proteome</keyword>
<proteinExistence type="predicted"/>
<gene>
    <name evidence="1" type="ORF">KQI42_04060</name>
</gene>
<dbReference type="RefSeq" id="WP_216516983.1">
    <property type="nucleotide sequence ID" value="NZ_JAHLPM010000002.1"/>
</dbReference>
<accession>A0ABS6E4J4</accession>
<reference evidence="1 2" key="1">
    <citation type="submission" date="2021-06" db="EMBL/GenBank/DDBJ databases">
        <authorList>
            <person name="Sun Q."/>
            <person name="Li D."/>
        </authorList>
    </citation>
    <scope>NUCLEOTIDE SEQUENCE [LARGE SCALE GENOMIC DNA]</scope>
    <source>
        <strain evidence="1 2">MSJ-40</strain>
    </source>
</reference>